<feature type="transmembrane region" description="Helical" evidence="6">
    <location>
        <begin position="263"/>
        <end position="284"/>
    </location>
</feature>
<feature type="transmembrane region" description="Helical" evidence="6">
    <location>
        <begin position="291"/>
        <end position="308"/>
    </location>
</feature>
<comment type="subcellular location">
    <subcellularLocation>
        <location evidence="1">Cell membrane</location>
        <topology evidence="1">Multi-pass membrane protein</topology>
    </subcellularLocation>
</comment>
<proteinExistence type="predicted"/>
<dbReference type="Pfam" id="PF06779">
    <property type="entry name" value="MFS_4"/>
    <property type="match status" value="1"/>
</dbReference>
<protein>
    <submittedName>
        <fullName evidence="8">MFS transporter</fullName>
    </submittedName>
</protein>
<name>A0A2T2WTZ2_9FIRM</name>
<organism evidence="8 9">
    <name type="scientific">Sulfobacillus benefaciens</name>
    <dbReference type="NCBI Taxonomy" id="453960"/>
    <lineage>
        <taxon>Bacteria</taxon>
        <taxon>Bacillati</taxon>
        <taxon>Bacillota</taxon>
        <taxon>Clostridia</taxon>
        <taxon>Eubacteriales</taxon>
        <taxon>Clostridiales Family XVII. Incertae Sedis</taxon>
        <taxon>Sulfobacillus</taxon>
    </lineage>
</organism>
<feature type="transmembrane region" description="Helical" evidence="6">
    <location>
        <begin position="176"/>
        <end position="198"/>
    </location>
</feature>
<keyword evidence="4 6" id="KW-1133">Transmembrane helix</keyword>
<dbReference type="Gene3D" id="1.20.1250.20">
    <property type="entry name" value="MFS general substrate transporter like domains"/>
    <property type="match status" value="1"/>
</dbReference>
<feature type="transmembrane region" description="Helical" evidence="6">
    <location>
        <begin position="143"/>
        <end position="164"/>
    </location>
</feature>
<comment type="caution">
    <text evidence="8">The sequence shown here is derived from an EMBL/GenBank/DDBJ whole genome shotgun (WGS) entry which is preliminary data.</text>
</comment>
<feature type="transmembrane region" description="Helical" evidence="6">
    <location>
        <begin position="48"/>
        <end position="72"/>
    </location>
</feature>
<keyword evidence="5 6" id="KW-0472">Membrane</keyword>
<dbReference type="SUPFAM" id="SSF103473">
    <property type="entry name" value="MFS general substrate transporter"/>
    <property type="match status" value="1"/>
</dbReference>
<evidence type="ECO:0000256" key="2">
    <source>
        <dbReference type="ARBA" id="ARBA00022448"/>
    </source>
</evidence>
<evidence type="ECO:0000313" key="9">
    <source>
        <dbReference type="Proteomes" id="UP000242699"/>
    </source>
</evidence>
<gene>
    <name evidence="8" type="ORF">C7B43_16335</name>
</gene>
<feature type="transmembrane region" description="Helical" evidence="6">
    <location>
        <begin position="314"/>
        <end position="337"/>
    </location>
</feature>
<feature type="transmembrane region" description="Helical" evidence="6">
    <location>
        <begin position="230"/>
        <end position="251"/>
    </location>
</feature>
<keyword evidence="3 6" id="KW-0812">Transmembrane</keyword>
<evidence type="ECO:0000256" key="6">
    <source>
        <dbReference type="SAM" id="Phobius"/>
    </source>
</evidence>
<feature type="transmembrane region" description="Helical" evidence="6">
    <location>
        <begin position="377"/>
        <end position="398"/>
    </location>
</feature>
<dbReference type="EMBL" id="PXYT01000051">
    <property type="protein sequence ID" value="PSR25683.1"/>
    <property type="molecule type" value="Genomic_DNA"/>
</dbReference>
<dbReference type="GO" id="GO:0022857">
    <property type="term" value="F:transmembrane transporter activity"/>
    <property type="evidence" value="ECO:0007669"/>
    <property type="project" value="InterPro"/>
</dbReference>
<sequence length="421" mass="44162">MIPEGTPIKEDTLPIWVPAVLATGPMVALGFARFAYALLLPAMTHSLSWSLTTAGAMNTVNALGYLLGALLAPWMTRRWRLEPIFVLSLVVTSFTVLATGLTLVTVLLAIFRFISGVSGGVVFVVGGALVAQASANDSPRRAAILLGLYFGGAGLGIALSAWIVPVVLVSFPRLGWQMAWIILGILGLLTLLGVIPAARKTVHNTITRSRHDEFRDPSKPGQLCRLSPTFVAYGLYGSGYIVYMTFIIAFLQHQGVRVGEIVWFWTVLGGVSMLAPGIIGTVLGRTSGGRGTGGAILLVLAGVVLPLWSTTPLAILGSAVLFGSAFLVVVTAVTTVARRNLPADQWTKALALLTVAFGIGQSLGPFITGWVSQNLGGVQSGLLLSAVILGAGAVAAFIQRDYPGTLESLAKPRCEAGEEST</sequence>
<evidence type="ECO:0000313" key="8">
    <source>
        <dbReference type="EMBL" id="PSR25683.1"/>
    </source>
</evidence>
<dbReference type="PROSITE" id="PS50850">
    <property type="entry name" value="MFS"/>
    <property type="match status" value="1"/>
</dbReference>
<feature type="transmembrane region" description="Helical" evidence="6">
    <location>
        <begin position="110"/>
        <end position="131"/>
    </location>
</feature>
<evidence type="ECO:0000256" key="3">
    <source>
        <dbReference type="ARBA" id="ARBA00022692"/>
    </source>
</evidence>
<accession>A0A2T2WTZ2</accession>
<dbReference type="InterPro" id="IPR010645">
    <property type="entry name" value="MFS_4"/>
</dbReference>
<dbReference type="InterPro" id="IPR036259">
    <property type="entry name" value="MFS_trans_sf"/>
</dbReference>
<evidence type="ECO:0000256" key="4">
    <source>
        <dbReference type="ARBA" id="ARBA00022989"/>
    </source>
</evidence>
<reference evidence="8 9" key="1">
    <citation type="journal article" date="2014" name="BMC Genomics">
        <title>Comparison of environmental and isolate Sulfobacillus genomes reveals diverse carbon, sulfur, nitrogen, and hydrogen metabolisms.</title>
        <authorList>
            <person name="Justice N.B."/>
            <person name="Norman A."/>
            <person name="Brown C.T."/>
            <person name="Singh A."/>
            <person name="Thomas B.C."/>
            <person name="Banfield J.F."/>
        </authorList>
    </citation>
    <scope>NUCLEOTIDE SEQUENCE [LARGE SCALE GENOMIC DNA]</scope>
    <source>
        <strain evidence="8">AMDSBA1</strain>
    </source>
</reference>
<evidence type="ECO:0000256" key="1">
    <source>
        <dbReference type="ARBA" id="ARBA00004651"/>
    </source>
</evidence>
<dbReference type="Proteomes" id="UP000242699">
    <property type="component" value="Unassembled WGS sequence"/>
</dbReference>
<dbReference type="PANTHER" id="PTHR23537:SF1">
    <property type="entry name" value="SUGAR TRANSPORTER"/>
    <property type="match status" value="1"/>
</dbReference>
<keyword evidence="2" id="KW-0813">Transport</keyword>
<feature type="domain" description="Major facilitator superfamily (MFS) profile" evidence="7">
    <location>
        <begin position="18"/>
        <end position="403"/>
    </location>
</feature>
<evidence type="ECO:0000256" key="5">
    <source>
        <dbReference type="ARBA" id="ARBA00023136"/>
    </source>
</evidence>
<feature type="transmembrane region" description="Helical" evidence="6">
    <location>
        <begin position="84"/>
        <end position="104"/>
    </location>
</feature>
<evidence type="ECO:0000259" key="7">
    <source>
        <dbReference type="PROSITE" id="PS50850"/>
    </source>
</evidence>
<dbReference type="InterPro" id="IPR020846">
    <property type="entry name" value="MFS_dom"/>
</dbReference>
<dbReference type="GO" id="GO:0005886">
    <property type="term" value="C:plasma membrane"/>
    <property type="evidence" value="ECO:0007669"/>
    <property type="project" value="UniProtKB-SubCell"/>
</dbReference>
<dbReference type="AlphaFoldDB" id="A0A2T2WTZ2"/>
<feature type="transmembrane region" description="Helical" evidence="6">
    <location>
        <begin position="12"/>
        <end position="36"/>
    </location>
</feature>
<dbReference type="PANTHER" id="PTHR23537">
    <property type="match status" value="1"/>
</dbReference>
<feature type="transmembrane region" description="Helical" evidence="6">
    <location>
        <begin position="349"/>
        <end position="371"/>
    </location>
</feature>